<dbReference type="CDD" id="cd01887">
    <property type="entry name" value="IF2_eIF5B"/>
    <property type="match status" value="1"/>
</dbReference>
<evidence type="ECO:0000256" key="6">
    <source>
        <dbReference type="ARBA" id="ARBA00025162"/>
    </source>
</evidence>
<dbReference type="PANTHER" id="PTHR43381">
    <property type="entry name" value="TRANSLATION INITIATION FACTOR IF-2-RELATED"/>
    <property type="match status" value="1"/>
</dbReference>
<keyword evidence="11" id="KW-1185">Reference proteome</keyword>
<dbReference type="SUPFAM" id="SSF52156">
    <property type="entry name" value="Initiation factor IF2/eIF5b, domain 3"/>
    <property type="match status" value="1"/>
</dbReference>
<protein>
    <recommendedName>
        <fullName evidence="7">Translation initiation factor IF-2, chloroplastic</fullName>
    </recommendedName>
</protein>
<dbReference type="PROSITE" id="PS01176">
    <property type="entry name" value="IF2"/>
    <property type="match status" value="1"/>
</dbReference>
<dbReference type="InterPro" id="IPR006847">
    <property type="entry name" value="IF2_N"/>
</dbReference>
<dbReference type="OrthoDB" id="361630at2759"/>
<dbReference type="NCBIfam" id="TIGR00487">
    <property type="entry name" value="IF-2"/>
    <property type="match status" value="1"/>
</dbReference>
<dbReference type="GO" id="GO:0003924">
    <property type="term" value="F:GTPase activity"/>
    <property type="evidence" value="ECO:0007669"/>
    <property type="project" value="InterPro"/>
</dbReference>
<dbReference type="InterPro" id="IPR005225">
    <property type="entry name" value="Small_GTP-bd"/>
</dbReference>
<dbReference type="Gene3D" id="3.40.50.10050">
    <property type="entry name" value="Translation initiation factor IF- 2, domain 3"/>
    <property type="match status" value="1"/>
</dbReference>
<dbReference type="Proteomes" id="UP000037460">
    <property type="component" value="Unassembled WGS sequence"/>
</dbReference>
<comment type="similarity">
    <text evidence="1">Belongs to the TRAFAC class translation factor GTPase superfamily. Classic translation factor GTPase family. IF-2 subfamily.</text>
</comment>
<dbReference type="NCBIfam" id="TIGR00231">
    <property type="entry name" value="small_GTP"/>
    <property type="match status" value="1"/>
</dbReference>
<evidence type="ECO:0000256" key="5">
    <source>
        <dbReference type="ARBA" id="ARBA00023134"/>
    </source>
</evidence>
<reference evidence="11" key="1">
    <citation type="journal article" date="2015" name="PLoS Genet.">
        <title>Genome Sequence and Transcriptome Analyses of Chrysochromulina tobin: Metabolic Tools for Enhanced Algal Fitness in the Prominent Order Prymnesiales (Haptophyceae).</title>
        <authorList>
            <person name="Hovde B.T."/>
            <person name="Deodato C.R."/>
            <person name="Hunsperger H.M."/>
            <person name="Ryken S.A."/>
            <person name="Yost W."/>
            <person name="Jha R.K."/>
            <person name="Patterson J."/>
            <person name="Monnat R.J. Jr."/>
            <person name="Barlow S.B."/>
            <person name="Starkenburg S.R."/>
            <person name="Cattolico R.A."/>
        </authorList>
    </citation>
    <scope>NUCLEOTIDE SEQUENCE</scope>
    <source>
        <strain evidence="11">CCMP291</strain>
    </source>
</reference>
<gene>
    <name evidence="10" type="ORF">Ctob_014157</name>
</gene>
<dbReference type="AlphaFoldDB" id="A0A0M0K3F4"/>
<evidence type="ECO:0000313" key="10">
    <source>
        <dbReference type="EMBL" id="KOO32913.1"/>
    </source>
</evidence>
<dbReference type="PROSITE" id="PS51722">
    <property type="entry name" value="G_TR_2"/>
    <property type="match status" value="1"/>
</dbReference>
<keyword evidence="3" id="KW-0547">Nucleotide-binding</keyword>
<dbReference type="InterPro" id="IPR000178">
    <property type="entry name" value="TF_IF2_bacterial-like"/>
</dbReference>
<feature type="region of interest" description="Disordered" evidence="8">
    <location>
        <begin position="78"/>
        <end position="140"/>
    </location>
</feature>
<dbReference type="PRINTS" id="PR00315">
    <property type="entry name" value="ELONGATNFCT"/>
</dbReference>
<comment type="caution">
    <text evidence="10">The sequence shown here is derived from an EMBL/GenBank/DDBJ whole genome shotgun (WGS) entry which is preliminary data.</text>
</comment>
<keyword evidence="4" id="KW-0648">Protein biosynthesis</keyword>
<dbReference type="Pfam" id="PF00009">
    <property type="entry name" value="GTP_EFTU"/>
    <property type="match status" value="1"/>
</dbReference>
<dbReference type="InterPro" id="IPR027417">
    <property type="entry name" value="P-loop_NTPase"/>
</dbReference>
<keyword evidence="2 10" id="KW-0396">Initiation factor</keyword>
<dbReference type="InterPro" id="IPR044145">
    <property type="entry name" value="IF2_II"/>
</dbReference>
<dbReference type="InterPro" id="IPR036925">
    <property type="entry name" value="TIF_IF2_dom3_sf"/>
</dbReference>
<evidence type="ECO:0000256" key="4">
    <source>
        <dbReference type="ARBA" id="ARBA00022917"/>
    </source>
</evidence>
<dbReference type="FunFam" id="2.40.30.10:FF:000008">
    <property type="entry name" value="Translation initiation factor IF-2"/>
    <property type="match status" value="1"/>
</dbReference>
<dbReference type="PANTHER" id="PTHR43381:SF5">
    <property type="entry name" value="TR-TYPE G DOMAIN-CONTAINING PROTEIN"/>
    <property type="match status" value="1"/>
</dbReference>
<evidence type="ECO:0000313" key="11">
    <source>
        <dbReference type="Proteomes" id="UP000037460"/>
    </source>
</evidence>
<evidence type="ECO:0000256" key="7">
    <source>
        <dbReference type="ARBA" id="ARBA00044105"/>
    </source>
</evidence>
<dbReference type="InterPro" id="IPR023115">
    <property type="entry name" value="TIF_IF2_dom3"/>
</dbReference>
<dbReference type="EMBL" id="JWZX01001652">
    <property type="protein sequence ID" value="KOO32913.1"/>
    <property type="molecule type" value="Genomic_DNA"/>
</dbReference>
<sequence length="764" mass="79747">MIEVAAEVVATTVTTAANVAIAVTAVTVATEEIVTPIAKTAAQCSCSPVQCGADLARDPDAAIPTGESAKPTALRRLAVNKDKDKGKGKGSGVEEERAPKKAVKGKEERRGGGGLLSSDEKVAMARNPRKKGAKGNAGVAAPVQTGPAKVTLGEAITVGDLARALNVGAASVVKDLMKMGVLASITQFIDADTAQKIAEGYGAEVTRGEALEDAEGADVSALGILEDEDEDKTLQRRPPVVTIMGHVDHGKTSLLDAYRARAFSASSVAAGEAGGITQNIGAYTVPFPEGVGPEDEAGRAVTFLDTPGHAAFSEMRSRGANVTDIVILVVASDEGVMEQTISSIRAAKAANVPVIVAFTKSDKPEADMPKVKLQLLEHEVVLEEFGGDVLHAPVSAKTGDGLDTLMEMIALQADVLDIKANPDRLAAGAVIEARQVTGQGPVATVLVQKGTLRVGDIVVAGAQWGRVRSLVNEFGERLEEAPPSAVVELVGLSGLPEAGDQLTATPEEGAARELAETRQRLLRDRRSSALFAMRSSADRAAFLSGRVEGELPTKVLDFVVKCDVQGSAEALSRAVAELSAADDKLQVKTRVLRSGAGAITNEDIMLASVSSATILGFNSPASALQKEEAAKVGVAIKEFQIVYDCLDEVKAMMAALIRPPPSKQLGALVGTLDVLQTFKIGAVGKVAGCKVVSGFVRVGCNIRILRGNIIEYEGKLQSLRSFKDLVERVDVGSECGISFEDYQGMEPDDRVEAYAARDAVGDDD</sequence>
<dbReference type="GO" id="GO:0003743">
    <property type="term" value="F:translation initiation factor activity"/>
    <property type="evidence" value="ECO:0007669"/>
    <property type="project" value="UniProtKB-KW"/>
</dbReference>
<dbReference type="FunFam" id="3.40.50.300:FF:000019">
    <property type="entry name" value="Translation initiation factor IF-2"/>
    <property type="match status" value="1"/>
</dbReference>
<dbReference type="SUPFAM" id="SSF52540">
    <property type="entry name" value="P-loop containing nucleoside triphosphate hydrolases"/>
    <property type="match status" value="1"/>
</dbReference>
<accession>A0A0M0K3F4</accession>
<dbReference type="Pfam" id="PF22042">
    <property type="entry name" value="EF-G_D2"/>
    <property type="match status" value="1"/>
</dbReference>
<evidence type="ECO:0000256" key="3">
    <source>
        <dbReference type="ARBA" id="ARBA00022741"/>
    </source>
</evidence>
<evidence type="ECO:0000256" key="8">
    <source>
        <dbReference type="SAM" id="MobiDB-lite"/>
    </source>
</evidence>
<dbReference type="CDD" id="cd03692">
    <property type="entry name" value="mtIF2_IVc"/>
    <property type="match status" value="1"/>
</dbReference>
<dbReference type="Pfam" id="PF04760">
    <property type="entry name" value="IF2_N"/>
    <property type="match status" value="1"/>
</dbReference>
<evidence type="ECO:0000256" key="2">
    <source>
        <dbReference type="ARBA" id="ARBA00022540"/>
    </source>
</evidence>
<organism evidence="10 11">
    <name type="scientific">Chrysochromulina tobinii</name>
    <dbReference type="NCBI Taxonomy" id="1460289"/>
    <lineage>
        <taxon>Eukaryota</taxon>
        <taxon>Haptista</taxon>
        <taxon>Haptophyta</taxon>
        <taxon>Prymnesiophyceae</taxon>
        <taxon>Prymnesiales</taxon>
        <taxon>Chrysochromulinaceae</taxon>
        <taxon>Chrysochromulina</taxon>
    </lineage>
</organism>
<feature type="compositionally biased region" description="Basic and acidic residues" evidence="8">
    <location>
        <begin position="79"/>
        <end position="111"/>
    </location>
</feature>
<dbReference type="Gene3D" id="3.40.50.300">
    <property type="entry name" value="P-loop containing nucleotide triphosphate hydrolases"/>
    <property type="match status" value="1"/>
</dbReference>
<dbReference type="InterPro" id="IPR000795">
    <property type="entry name" value="T_Tr_GTP-bd_dom"/>
</dbReference>
<dbReference type="InterPro" id="IPR015760">
    <property type="entry name" value="TIF_IF2"/>
</dbReference>
<dbReference type="CDD" id="cd03702">
    <property type="entry name" value="IF2_mtIF2_II"/>
    <property type="match status" value="1"/>
</dbReference>
<dbReference type="HAMAP" id="MF_00100_B">
    <property type="entry name" value="IF_2_B"/>
    <property type="match status" value="1"/>
</dbReference>
<comment type="function">
    <text evidence="6">One of the essential components for the initiation of protein synthesis. Protects formylmethionyl-tRNA from spontaneous hydrolysis and promotes its binding to the 30S ribosomal subunits. Also involved in the hydrolysis of GTP during the formation of the 70S ribosomal complex.</text>
</comment>
<dbReference type="InterPro" id="IPR053905">
    <property type="entry name" value="EF-G-like_DII"/>
</dbReference>
<evidence type="ECO:0000259" key="9">
    <source>
        <dbReference type="PROSITE" id="PS51722"/>
    </source>
</evidence>
<name>A0A0M0K3F4_9EUKA</name>
<evidence type="ECO:0000256" key="1">
    <source>
        <dbReference type="ARBA" id="ARBA00007733"/>
    </source>
</evidence>
<dbReference type="Gene3D" id="2.40.30.10">
    <property type="entry name" value="Translation factors"/>
    <property type="match status" value="2"/>
</dbReference>
<proteinExistence type="inferred from homology"/>
<dbReference type="GO" id="GO:0005737">
    <property type="term" value="C:cytoplasm"/>
    <property type="evidence" value="ECO:0007669"/>
    <property type="project" value="TreeGrafter"/>
</dbReference>
<dbReference type="GO" id="GO:0005525">
    <property type="term" value="F:GTP binding"/>
    <property type="evidence" value="ECO:0007669"/>
    <property type="project" value="UniProtKB-KW"/>
</dbReference>
<dbReference type="SUPFAM" id="SSF50447">
    <property type="entry name" value="Translation proteins"/>
    <property type="match status" value="2"/>
</dbReference>
<feature type="domain" description="Tr-type G" evidence="9">
    <location>
        <begin position="236"/>
        <end position="417"/>
    </location>
</feature>
<dbReference type="FunFam" id="3.40.50.10050:FF:000001">
    <property type="entry name" value="Translation initiation factor IF-2"/>
    <property type="match status" value="1"/>
</dbReference>
<dbReference type="Pfam" id="PF11987">
    <property type="entry name" value="IF-2"/>
    <property type="match status" value="1"/>
</dbReference>
<keyword evidence="5" id="KW-0342">GTP-binding</keyword>
<dbReference type="InterPro" id="IPR009000">
    <property type="entry name" value="Transl_B-barrel_sf"/>
</dbReference>